<dbReference type="PANTHER" id="PTHR33562">
    <property type="entry name" value="ATILLA, ISOFORM B-RELATED-RELATED"/>
    <property type="match status" value="1"/>
</dbReference>
<reference evidence="10" key="1">
    <citation type="submission" date="2021-01" db="UniProtKB">
        <authorList>
            <consortium name="EnsemblMetazoa"/>
        </authorList>
    </citation>
    <scope>IDENTIFICATION</scope>
</reference>
<evidence type="ECO:0000256" key="5">
    <source>
        <dbReference type="ARBA" id="ARBA00022989"/>
    </source>
</evidence>
<evidence type="ECO:0000256" key="3">
    <source>
        <dbReference type="ARBA" id="ARBA00022692"/>
    </source>
</evidence>
<evidence type="ECO:0000256" key="7">
    <source>
        <dbReference type="ARBA" id="ARBA00023180"/>
    </source>
</evidence>
<keyword evidence="11" id="KW-1185">Reference proteome</keyword>
<proteinExistence type="predicted"/>
<accession>A0A7M7QB20</accession>
<organism evidence="10 11">
    <name type="scientific">Nasonia vitripennis</name>
    <name type="common">Parasitic wasp</name>
    <dbReference type="NCBI Taxonomy" id="7425"/>
    <lineage>
        <taxon>Eukaryota</taxon>
        <taxon>Metazoa</taxon>
        <taxon>Ecdysozoa</taxon>
        <taxon>Arthropoda</taxon>
        <taxon>Hexapoda</taxon>
        <taxon>Insecta</taxon>
        <taxon>Pterygota</taxon>
        <taxon>Neoptera</taxon>
        <taxon>Endopterygota</taxon>
        <taxon>Hymenoptera</taxon>
        <taxon>Apocrita</taxon>
        <taxon>Proctotrupomorpha</taxon>
        <taxon>Chalcidoidea</taxon>
        <taxon>Pteromalidae</taxon>
        <taxon>Pteromalinae</taxon>
        <taxon>Nasonia</taxon>
    </lineage>
</organism>
<dbReference type="SUPFAM" id="SSF57302">
    <property type="entry name" value="Snake toxin-like"/>
    <property type="match status" value="1"/>
</dbReference>
<evidence type="ECO:0000256" key="4">
    <source>
        <dbReference type="ARBA" id="ARBA00022729"/>
    </source>
</evidence>
<dbReference type="PANTHER" id="PTHR33562:SF17">
    <property type="entry name" value="PROTEIN QUIVER"/>
    <property type="match status" value="1"/>
</dbReference>
<evidence type="ECO:0008006" key="12">
    <source>
        <dbReference type="Google" id="ProtNLM"/>
    </source>
</evidence>
<keyword evidence="3 9" id="KW-0812">Transmembrane</keyword>
<dbReference type="GO" id="GO:0030431">
    <property type="term" value="P:sleep"/>
    <property type="evidence" value="ECO:0007669"/>
    <property type="project" value="InterPro"/>
</dbReference>
<evidence type="ECO:0000256" key="9">
    <source>
        <dbReference type="SAM" id="Phobius"/>
    </source>
</evidence>
<dbReference type="GeneID" id="100119541"/>
<dbReference type="RefSeq" id="XP_031783263.1">
    <property type="nucleotide sequence ID" value="XM_031927403.2"/>
</dbReference>
<keyword evidence="6 9" id="KW-0472">Membrane</keyword>
<comment type="subcellular location">
    <subcellularLocation>
        <location evidence="1">Membrane</location>
        <topology evidence="1">Lipid-anchor</topology>
        <topology evidence="1">GPI-anchor</topology>
    </subcellularLocation>
</comment>
<evidence type="ECO:0000256" key="8">
    <source>
        <dbReference type="ARBA" id="ARBA00023288"/>
    </source>
</evidence>
<evidence type="ECO:0000313" key="11">
    <source>
        <dbReference type="Proteomes" id="UP000002358"/>
    </source>
</evidence>
<dbReference type="AlphaFoldDB" id="A0A7M7QB20"/>
<keyword evidence="2" id="KW-0336">GPI-anchor</keyword>
<sequence length="166" mass="17885">MQLSADSTANTGLPVYLFAALLIGILMDKETGAAVICYQCNSEYDPRCGDPFDPYSLGTVNCSFQPRLEHLNHLEPTLCRKITQKVYGKNRVVRGCGFLEDEKADDKSCLKRSGTHDVRALYCSCTTDLCNAADRTTSSPASLALLLGLGLGVLLLGPVALAPRTP</sequence>
<keyword evidence="7" id="KW-0325">Glycoprotein</keyword>
<keyword evidence="4" id="KW-0732">Signal</keyword>
<evidence type="ECO:0000256" key="2">
    <source>
        <dbReference type="ARBA" id="ARBA00022622"/>
    </source>
</evidence>
<keyword evidence="5 9" id="KW-1133">Transmembrane helix</keyword>
<keyword evidence="8" id="KW-0449">Lipoprotein</keyword>
<evidence type="ECO:0000313" key="10">
    <source>
        <dbReference type="EnsemblMetazoa" id="XP_031783263"/>
    </source>
</evidence>
<dbReference type="EnsemblMetazoa" id="XM_031927403">
    <property type="protein sequence ID" value="XP_031783263"/>
    <property type="gene ID" value="LOC100119541"/>
</dbReference>
<evidence type="ECO:0000256" key="6">
    <source>
        <dbReference type="ARBA" id="ARBA00023136"/>
    </source>
</evidence>
<dbReference type="InParanoid" id="A0A7M7QB20"/>
<dbReference type="InterPro" id="IPR050975">
    <property type="entry name" value="Sleep_regulator"/>
</dbReference>
<dbReference type="Proteomes" id="UP000002358">
    <property type="component" value="Chromosome 3"/>
</dbReference>
<protein>
    <recommendedName>
        <fullName evidence="12">Protein sleepless</fullName>
    </recommendedName>
</protein>
<evidence type="ECO:0000256" key="1">
    <source>
        <dbReference type="ARBA" id="ARBA00004589"/>
    </source>
</evidence>
<dbReference type="Pfam" id="PF17064">
    <property type="entry name" value="QVR"/>
    <property type="match status" value="1"/>
</dbReference>
<feature type="transmembrane region" description="Helical" evidence="9">
    <location>
        <begin position="143"/>
        <end position="162"/>
    </location>
</feature>
<name>A0A7M7QB20_NASVI</name>
<dbReference type="InterPro" id="IPR031424">
    <property type="entry name" value="QVR-like"/>
</dbReference>
<dbReference type="FunCoup" id="A0A7M7QB20">
    <property type="interactions" value="19"/>
</dbReference>
<dbReference type="OrthoDB" id="6083863at2759"/>
<dbReference type="InterPro" id="IPR045860">
    <property type="entry name" value="Snake_toxin-like_sf"/>
</dbReference>
<dbReference type="GO" id="GO:0032222">
    <property type="term" value="P:regulation of synaptic transmission, cholinergic"/>
    <property type="evidence" value="ECO:0007669"/>
    <property type="project" value="InterPro"/>
</dbReference>
<dbReference type="GO" id="GO:0098552">
    <property type="term" value="C:side of membrane"/>
    <property type="evidence" value="ECO:0007669"/>
    <property type="project" value="UniProtKB-KW"/>
</dbReference>